<reference evidence="1 2" key="2">
    <citation type="submission" date="2024-09" db="EMBL/GenBank/DDBJ databases">
        <title>Draft genome sequence of Candidatus Magnetaquicoccaceae bacterium FCR-1.</title>
        <authorList>
            <person name="Shimoshige H."/>
            <person name="Shimamura S."/>
            <person name="Taoka A."/>
            <person name="Kobayashi H."/>
            <person name="Maekawa T."/>
        </authorList>
    </citation>
    <scope>NUCLEOTIDE SEQUENCE [LARGE SCALE GENOMIC DNA]</scope>
    <source>
        <strain evidence="1 2">FCR-1</strain>
    </source>
</reference>
<evidence type="ECO:0000313" key="1">
    <source>
        <dbReference type="EMBL" id="GAB0057207.1"/>
    </source>
</evidence>
<organism evidence="1 2">
    <name type="scientific">Candidatus Magnetaquiglobus chichijimensis</name>
    <dbReference type="NCBI Taxonomy" id="3141448"/>
    <lineage>
        <taxon>Bacteria</taxon>
        <taxon>Pseudomonadati</taxon>
        <taxon>Pseudomonadota</taxon>
        <taxon>Magnetococcia</taxon>
        <taxon>Magnetococcales</taxon>
        <taxon>Candidatus Magnetaquicoccaceae</taxon>
        <taxon>Candidatus Magnetaquiglobus</taxon>
    </lineage>
</organism>
<dbReference type="InterPro" id="IPR008928">
    <property type="entry name" value="6-hairpin_glycosidase_sf"/>
</dbReference>
<evidence type="ECO:0000313" key="2">
    <source>
        <dbReference type="Proteomes" id="UP001628193"/>
    </source>
</evidence>
<accession>A0ABQ0C8K0</accession>
<dbReference type="RefSeq" id="WP_420904908.1">
    <property type="nucleotide sequence ID" value="NZ_BAAFGK010000004.1"/>
</dbReference>
<name>A0ABQ0C8K0_9PROT</name>
<protein>
    <recommendedName>
        <fullName evidence="3">Squalene cyclase C-terminal domain-containing protein</fullName>
    </recommendedName>
</protein>
<proteinExistence type="predicted"/>
<dbReference type="Proteomes" id="UP001628193">
    <property type="component" value="Unassembled WGS sequence"/>
</dbReference>
<keyword evidence="2" id="KW-1185">Reference proteome</keyword>
<dbReference type="EMBL" id="BAAFGK010000004">
    <property type="protein sequence ID" value="GAB0057207.1"/>
    <property type="molecule type" value="Genomic_DNA"/>
</dbReference>
<dbReference type="Gene3D" id="1.50.10.20">
    <property type="match status" value="1"/>
</dbReference>
<comment type="caution">
    <text evidence="1">The sequence shown here is derived from an EMBL/GenBank/DDBJ whole genome shotgun (WGS) entry which is preliminary data.</text>
</comment>
<dbReference type="SUPFAM" id="SSF48208">
    <property type="entry name" value="Six-hairpin glycosidases"/>
    <property type="match status" value="1"/>
</dbReference>
<reference evidence="1 2" key="1">
    <citation type="submission" date="2024-05" db="EMBL/GenBank/DDBJ databases">
        <authorList>
            <consortium name="Candidatus Magnetaquicoccaceae bacterium FCR-1 genome sequencing consortium"/>
            <person name="Shimoshige H."/>
            <person name="Shimamura S."/>
            <person name="Taoka A."/>
            <person name="Kobayashi H."/>
            <person name="Maekawa T."/>
        </authorList>
    </citation>
    <scope>NUCLEOTIDE SEQUENCE [LARGE SCALE GENOMIC DNA]</scope>
    <source>
        <strain evidence="1 2">FCR-1</strain>
    </source>
</reference>
<gene>
    <name evidence="1" type="ORF">SIID45300_01530</name>
</gene>
<evidence type="ECO:0008006" key="3">
    <source>
        <dbReference type="Google" id="ProtNLM"/>
    </source>
</evidence>
<sequence>MNTTLRTGTLLALLGSAWLRGPFQNLRHHLARLGRLPRHRAFARVAWHDQLRHFTGSVQPVDGACRQRAHATAEWLVRAWEATPDDGISEGYFPCDPAEYPPSVPGWRPSCPESPGAVPLPSPGWRPSCPESTGAVLASLLDYALRFSDAVMRERVLAMARWAADLQRPSGAIQTTPDSSRSMPLLTTGQMLHGFAALLEHEPDLRIEQAARRAADFLLTRLKVEEQTPPSLRTLQANQVLMAWGLYRFGMQNGIPGYRDAALRLARNTLTLQQENGWFARNDPARQSAPRTLAIAQTLQGLLETGIASNDTTLIDAARRGTLPMVRLIRSDGFLPGRWRADWSHASSAACLTGSAQLSVVCFRLHQTLGDTTFLEAGHRLVDFLKGIQVLDGFDSPMHGALAGSFPLFFGPFQSAGFPSLASQNLLDALLLQDRILEVCE</sequence>